<sequence>MINMDQETAERNYLTALDYLNQLFDQSVTGNLVVVEKLAADRWRHKHFDAISQRDEAAAYAFAQSLSHSTYIAWATHDPEKAKNDKGHLTRSIKSAAVVPGFALDIDFAGGEHAAKNLPRTPEAAAKLLDEAGAPMPSMILASGGGLYAMWLFRKPFVIRTEADRARVGAAMKAFESAARVPFLKAGLKLDAIGELSRILRVPGLVNAKYGVTVSYLLRREERYSLEELEAFALPQAGKSLTSAPACADSVSAEDGDIIQTLRAQNIDGMQEVINVLTACGFAAKCVALAERGEKKMIPEPMWKDLVDLLAHLGQAGELAFHIISKQDARYVEGQSDDKLERAREFGPKKCETIALNGCYECSRCHFAGNPHVGSPNTLASLEAGLLSLQSKWVLDTKTGLFFNHVDGMDKTSKDFNRSFAHLIPDPIDVNTVFERSKFSRRVDEHDYRAGVTERFIQEGKKSILNVWNPGGVSASTEAMDLDTLHKRIKIILDHFELVVPIQAERAHVLAYIAHLVRHPIVKIAHALVFQTRQGLGKKAIEELIGMLVGVHNVKVVFGGVVDGRFVAQLANRQALILDELDISDKVGGYNKLKRWIDAEEQDVERKGIDAYSARTARATLIFTNQLLPLKLEKGDRRLFVVRNEAQPREPAYYDRLFAAVKDPTIVSAFRAYLDTIDLEGWNPKAFPPETEGKRRLERLSATGLEQELRAMRDDEDGPFAAPVFTAQDVVDELRKRLKTIVNRQQVEELFTALGDRPLDKRPMLRGKRLRLWVWRDHERIEAMTAKQLVGLYSPVAAIVEAQAEGRRDVA</sequence>
<name>A0A4Z0NX16_9HYPH</name>
<dbReference type="InterPro" id="IPR045455">
    <property type="entry name" value="NrS-1_pol-like_helicase"/>
</dbReference>
<accession>A0A4Z0NX16</accession>
<dbReference type="AlphaFoldDB" id="A0A4Z0NX16"/>
<dbReference type="OrthoDB" id="8215052at2"/>
<dbReference type="Proteomes" id="UP000297535">
    <property type="component" value="Unassembled WGS sequence"/>
</dbReference>
<protein>
    <recommendedName>
        <fullName evidence="1">NrS-1 polymerase-like helicase domain-containing protein</fullName>
    </recommendedName>
</protein>
<evidence type="ECO:0000313" key="2">
    <source>
        <dbReference type="EMBL" id="TGE02410.1"/>
    </source>
</evidence>
<proteinExistence type="predicted"/>
<feature type="domain" description="NrS-1 polymerase-like helicase" evidence="1">
    <location>
        <begin position="533"/>
        <end position="638"/>
    </location>
</feature>
<dbReference type="RefSeq" id="WP_135412608.1">
    <property type="nucleotide sequence ID" value="NZ_SRLB01000001.1"/>
</dbReference>
<dbReference type="EMBL" id="SRLB01000001">
    <property type="protein sequence ID" value="TGE02410.1"/>
    <property type="molecule type" value="Genomic_DNA"/>
</dbReference>
<evidence type="ECO:0000313" key="3">
    <source>
        <dbReference type="Proteomes" id="UP000297535"/>
    </source>
</evidence>
<evidence type="ECO:0000259" key="1">
    <source>
        <dbReference type="Pfam" id="PF19263"/>
    </source>
</evidence>
<reference evidence="2 3" key="1">
    <citation type="submission" date="2019-04" db="EMBL/GenBank/DDBJ databases">
        <authorList>
            <person name="Feng G."/>
            <person name="Zhu H."/>
        </authorList>
    </citation>
    <scope>NUCLEOTIDE SEQUENCE [LARGE SCALE GENOMIC DNA]</scope>
    <source>
        <strain evidence="2 3">6HR-1</strain>
    </source>
</reference>
<dbReference type="Pfam" id="PF19263">
    <property type="entry name" value="DUF5906"/>
    <property type="match status" value="1"/>
</dbReference>
<comment type="caution">
    <text evidence="2">The sequence shown here is derived from an EMBL/GenBank/DDBJ whole genome shotgun (WGS) entry which is preliminary data.</text>
</comment>
<gene>
    <name evidence="2" type="ORF">EU555_01140</name>
</gene>
<keyword evidence="3" id="KW-1185">Reference proteome</keyword>
<organism evidence="2 3">
    <name type="scientific">Methylobacterium nonmethylotrophicum</name>
    <dbReference type="NCBI Taxonomy" id="1141884"/>
    <lineage>
        <taxon>Bacteria</taxon>
        <taxon>Pseudomonadati</taxon>
        <taxon>Pseudomonadota</taxon>
        <taxon>Alphaproteobacteria</taxon>
        <taxon>Hyphomicrobiales</taxon>
        <taxon>Methylobacteriaceae</taxon>
        <taxon>Methylobacterium</taxon>
    </lineage>
</organism>